<evidence type="ECO:0000256" key="8">
    <source>
        <dbReference type="ARBA" id="ARBA00022840"/>
    </source>
</evidence>
<dbReference type="FunFam" id="3.40.50.300:FF:000761">
    <property type="entry name" value="Thymidine kinase"/>
    <property type="match status" value="1"/>
</dbReference>
<evidence type="ECO:0000313" key="13">
    <source>
        <dbReference type="Ensembl" id="ENSECAP00000070475.1"/>
    </source>
</evidence>
<dbReference type="GO" id="GO:0046872">
    <property type="term" value="F:metal ion binding"/>
    <property type="evidence" value="ECO:0007669"/>
    <property type="project" value="UniProtKB-KW"/>
</dbReference>
<dbReference type="InterPro" id="IPR027417">
    <property type="entry name" value="P-loop_NTPase"/>
</dbReference>
<dbReference type="PROSITE" id="PS00603">
    <property type="entry name" value="TK_CELLULAR_TYPE"/>
    <property type="match status" value="1"/>
</dbReference>
<name>A0A9L0S2W8_HORSE</name>
<keyword evidence="8 11" id="KW-0067">ATP-binding</keyword>
<comment type="catalytic activity">
    <reaction evidence="10">
        <text>thymidine + ATP = dTMP + ADP + H(+)</text>
        <dbReference type="Rhea" id="RHEA:19129"/>
        <dbReference type="ChEBI" id="CHEBI:15378"/>
        <dbReference type="ChEBI" id="CHEBI:17748"/>
        <dbReference type="ChEBI" id="CHEBI:30616"/>
        <dbReference type="ChEBI" id="CHEBI:63528"/>
        <dbReference type="ChEBI" id="CHEBI:456216"/>
        <dbReference type="EC" id="2.7.1.21"/>
    </reaction>
    <physiologicalReaction direction="left-to-right" evidence="10">
        <dbReference type="Rhea" id="RHEA:19130"/>
    </physiologicalReaction>
</comment>
<dbReference type="SUPFAM" id="SSF52540">
    <property type="entry name" value="P-loop containing nucleoside triphosphate hydrolases"/>
    <property type="match status" value="1"/>
</dbReference>
<dbReference type="GO" id="GO:0004797">
    <property type="term" value="F:thymidine kinase activity"/>
    <property type="evidence" value="ECO:0007669"/>
    <property type="project" value="UniProtKB-EC"/>
</dbReference>
<evidence type="ECO:0000256" key="3">
    <source>
        <dbReference type="ARBA" id="ARBA00022679"/>
    </source>
</evidence>
<evidence type="ECO:0000256" key="1">
    <source>
        <dbReference type="ARBA" id="ARBA00007587"/>
    </source>
</evidence>
<evidence type="ECO:0000256" key="6">
    <source>
        <dbReference type="ARBA" id="ARBA00022777"/>
    </source>
</evidence>
<comment type="subunit">
    <text evidence="9">Homotetramer. Tetramerization from dimerization is induced by ATP and increases catalytic efficiency due to a high affinity for thymidine. Tetramerization is inhibited by phosphorylation at Ser-13. Interacts (via the KEN box) with FZR1.</text>
</comment>
<dbReference type="PANTHER" id="PTHR11441:SF0">
    <property type="entry name" value="THYMIDINE KINASE, CYTOSOLIC"/>
    <property type="match status" value="1"/>
</dbReference>
<dbReference type="Ensembl" id="ENSECAT00000092903.1">
    <property type="protein sequence ID" value="ENSECAP00000070475.1"/>
    <property type="gene ID" value="ENSECAG00000016173.4"/>
</dbReference>
<dbReference type="Pfam" id="PF00265">
    <property type="entry name" value="TK"/>
    <property type="match status" value="1"/>
</dbReference>
<keyword evidence="7" id="KW-0862">Zinc</keyword>
<dbReference type="InterPro" id="IPR001267">
    <property type="entry name" value="Thymidine_kinase"/>
</dbReference>
<dbReference type="AlphaFoldDB" id="A0A9L0S2W8"/>
<evidence type="ECO:0000256" key="2">
    <source>
        <dbReference type="ARBA" id="ARBA00022634"/>
    </source>
</evidence>
<sequence>MALVCPSQVRTVDSECQPCLSSVLSHAPLCGLPIRWWVSSPESVGERGLCCWGIPRRLSSRGPQLTLYPCSTELMRRVRRFQIAQYKCLVIKYAKDTRYSSNFSTHDRNTMEALPACQLRDAAQEALGVAVIGIDEGQFFPDIVEFSEAMANAGKTVIVAALDGTFQRKAFGAILNLVPLAESVVKLTAVCMECFREAAYTKRLGTEKEVEVIGGADKYHSVCRLCYFKKPLGQPAGLDSTENKENFPVLGKPGEATGARKLFAPHQILQCSTAN</sequence>
<reference evidence="13" key="3">
    <citation type="submission" date="2025-09" db="UniProtKB">
        <authorList>
            <consortium name="Ensembl"/>
        </authorList>
    </citation>
    <scope>IDENTIFICATION</scope>
    <source>
        <strain evidence="13">Thoroughbred</strain>
    </source>
</reference>
<keyword evidence="14" id="KW-1185">Reference proteome</keyword>
<evidence type="ECO:0000313" key="14">
    <source>
        <dbReference type="Proteomes" id="UP000002281"/>
    </source>
</evidence>
<dbReference type="Gene3D" id="3.40.50.300">
    <property type="entry name" value="P-loop containing nucleotide triphosphate hydrolases"/>
    <property type="match status" value="1"/>
</dbReference>
<gene>
    <name evidence="13" type="primary">TK1</name>
</gene>
<reference evidence="13 14" key="1">
    <citation type="journal article" date="2009" name="Science">
        <title>Genome sequence, comparative analysis, and population genetics of the domestic horse.</title>
        <authorList>
            <consortium name="Broad Institute Genome Sequencing Platform"/>
            <consortium name="Broad Institute Whole Genome Assembly Team"/>
            <person name="Wade C.M."/>
            <person name="Giulotto E."/>
            <person name="Sigurdsson S."/>
            <person name="Zoli M."/>
            <person name="Gnerre S."/>
            <person name="Imsland F."/>
            <person name="Lear T.L."/>
            <person name="Adelson D.L."/>
            <person name="Bailey E."/>
            <person name="Bellone R.R."/>
            <person name="Bloecker H."/>
            <person name="Distl O."/>
            <person name="Edgar R.C."/>
            <person name="Garber M."/>
            <person name="Leeb T."/>
            <person name="Mauceli E."/>
            <person name="MacLeod J.N."/>
            <person name="Penedo M.C.T."/>
            <person name="Raison J.M."/>
            <person name="Sharpe T."/>
            <person name="Vogel J."/>
            <person name="Andersson L."/>
            <person name="Antczak D.F."/>
            <person name="Biagi T."/>
            <person name="Binns M.M."/>
            <person name="Chowdhary B.P."/>
            <person name="Coleman S.J."/>
            <person name="Della Valle G."/>
            <person name="Fryc S."/>
            <person name="Guerin G."/>
            <person name="Hasegawa T."/>
            <person name="Hill E.W."/>
            <person name="Jurka J."/>
            <person name="Kiialainen A."/>
            <person name="Lindgren G."/>
            <person name="Liu J."/>
            <person name="Magnani E."/>
            <person name="Mickelson J.R."/>
            <person name="Murray J."/>
            <person name="Nergadze S.G."/>
            <person name="Onofrio R."/>
            <person name="Pedroni S."/>
            <person name="Piras M.F."/>
            <person name="Raudsepp T."/>
            <person name="Rocchi M."/>
            <person name="Roeed K.H."/>
            <person name="Ryder O.A."/>
            <person name="Searle S."/>
            <person name="Skow L."/>
            <person name="Swinburne J.E."/>
            <person name="Syvaenen A.C."/>
            <person name="Tozaki T."/>
            <person name="Valberg S.J."/>
            <person name="Vaudin M."/>
            <person name="White J.R."/>
            <person name="Zody M.C."/>
            <person name="Lander E.S."/>
            <person name="Lindblad-Toh K."/>
        </authorList>
    </citation>
    <scope>NUCLEOTIDE SEQUENCE [LARGE SCALE GENOMIC DNA]</scope>
    <source>
        <strain evidence="13 14">Thoroughbred</strain>
    </source>
</reference>
<evidence type="ECO:0000256" key="12">
    <source>
        <dbReference type="RuleBase" id="RU004165"/>
    </source>
</evidence>
<dbReference type="InterPro" id="IPR020633">
    <property type="entry name" value="Thymidine_kinase_CS"/>
</dbReference>
<evidence type="ECO:0000256" key="10">
    <source>
        <dbReference type="ARBA" id="ARBA00048113"/>
    </source>
</evidence>
<evidence type="ECO:0000256" key="9">
    <source>
        <dbReference type="ARBA" id="ARBA00046642"/>
    </source>
</evidence>
<comment type="similarity">
    <text evidence="1 12">Belongs to the thymidine kinase family.</text>
</comment>
<evidence type="ECO:0000256" key="7">
    <source>
        <dbReference type="ARBA" id="ARBA00022833"/>
    </source>
</evidence>
<evidence type="ECO:0000256" key="11">
    <source>
        <dbReference type="RuleBase" id="RU000544"/>
    </source>
</evidence>
<organism evidence="13 14">
    <name type="scientific">Equus caballus</name>
    <name type="common">Horse</name>
    <dbReference type="NCBI Taxonomy" id="9796"/>
    <lineage>
        <taxon>Eukaryota</taxon>
        <taxon>Metazoa</taxon>
        <taxon>Chordata</taxon>
        <taxon>Craniata</taxon>
        <taxon>Vertebrata</taxon>
        <taxon>Euteleostomi</taxon>
        <taxon>Mammalia</taxon>
        <taxon>Eutheria</taxon>
        <taxon>Laurasiatheria</taxon>
        <taxon>Perissodactyla</taxon>
        <taxon>Equidae</taxon>
        <taxon>Equus</taxon>
    </lineage>
</organism>
<dbReference type="EC" id="2.7.1.21" evidence="11"/>
<keyword evidence="4" id="KW-0479">Metal-binding</keyword>
<evidence type="ECO:0000256" key="5">
    <source>
        <dbReference type="ARBA" id="ARBA00022741"/>
    </source>
</evidence>
<keyword evidence="2 11" id="KW-0237">DNA synthesis</keyword>
<keyword evidence="5 11" id="KW-0547">Nucleotide-binding</keyword>
<evidence type="ECO:0000256" key="4">
    <source>
        <dbReference type="ARBA" id="ARBA00022723"/>
    </source>
</evidence>
<dbReference type="GO" id="GO:0071897">
    <property type="term" value="P:DNA biosynthetic process"/>
    <property type="evidence" value="ECO:0007669"/>
    <property type="project" value="UniProtKB-KW"/>
</dbReference>
<dbReference type="Gene3D" id="3.30.60.20">
    <property type="match status" value="1"/>
</dbReference>
<dbReference type="FunFam" id="3.30.60.20:FF:000028">
    <property type="entry name" value="Thymidine kinase"/>
    <property type="match status" value="1"/>
</dbReference>
<dbReference type="GO" id="GO:0005524">
    <property type="term" value="F:ATP binding"/>
    <property type="evidence" value="ECO:0007669"/>
    <property type="project" value="UniProtKB-KW"/>
</dbReference>
<dbReference type="SUPFAM" id="SSF57716">
    <property type="entry name" value="Glucocorticoid receptor-like (DNA-binding domain)"/>
    <property type="match status" value="1"/>
</dbReference>
<dbReference type="Proteomes" id="UP000002281">
    <property type="component" value="Chromosome 11"/>
</dbReference>
<dbReference type="GeneTree" id="ENSGT00390000011309"/>
<accession>A0A9L0S2W8</accession>
<protein>
    <recommendedName>
        <fullName evidence="11">Thymidine kinase</fullName>
        <ecNumber evidence="11">2.7.1.21</ecNumber>
    </recommendedName>
</protein>
<reference evidence="13" key="2">
    <citation type="submission" date="2025-08" db="UniProtKB">
        <authorList>
            <consortium name="Ensembl"/>
        </authorList>
    </citation>
    <scope>IDENTIFICATION</scope>
    <source>
        <strain evidence="13">Thoroughbred</strain>
    </source>
</reference>
<keyword evidence="3 11" id="KW-0808">Transferase</keyword>
<keyword evidence="6 11" id="KW-0418">Kinase</keyword>
<dbReference type="PANTHER" id="PTHR11441">
    <property type="entry name" value="THYMIDINE KINASE"/>
    <property type="match status" value="1"/>
</dbReference>
<proteinExistence type="inferred from homology"/>